<organism evidence="1 2">
    <name type="scientific">Rhynchosporium agropyri</name>
    <dbReference type="NCBI Taxonomy" id="914238"/>
    <lineage>
        <taxon>Eukaryota</taxon>
        <taxon>Fungi</taxon>
        <taxon>Dikarya</taxon>
        <taxon>Ascomycota</taxon>
        <taxon>Pezizomycotina</taxon>
        <taxon>Leotiomycetes</taxon>
        <taxon>Helotiales</taxon>
        <taxon>Ploettnerulaceae</taxon>
        <taxon>Rhynchosporium</taxon>
    </lineage>
</organism>
<proteinExistence type="predicted"/>
<dbReference type="Proteomes" id="UP000178912">
    <property type="component" value="Unassembled WGS sequence"/>
</dbReference>
<keyword evidence="2" id="KW-1185">Reference proteome</keyword>
<evidence type="ECO:0000313" key="1">
    <source>
        <dbReference type="EMBL" id="CZT09269.1"/>
    </source>
</evidence>
<accession>A0A1E1LHQ5</accession>
<dbReference type="AlphaFoldDB" id="A0A1E1LHQ5"/>
<evidence type="ECO:0000313" key="2">
    <source>
        <dbReference type="Proteomes" id="UP000178912"/>
    </source>
</evidence>
<name>A0A1E1LHQ5_9HELO</name>
<reference evidence="2" key="1">
    <citation type="submission" date="2016-03" db="EMBL/GenBank/DDBJ databases">
        <authorList>
            <person name="Guldener U."/>
        </authorList>
    </citation>
    <scope>NUCLEOTIDE SEQUENCE [LARGE SCALE GENOMIC DNA]</scope>
    <source>
        <strain evidence="2">04CH-RAC-A.6.1</strain>
    </source>
</reference>
<sequence>MSIGANTIAANALKHYRELALSQQLFRVGAGQNVMCKLIGGNNSSLSILVGPHRSGKTIQMPSIISKPSANNATCKSLVSHLNILSAQAAAEFITSATANFAKGKLIGLVDVM</sequence>
<protein>
    <submittedName>
        <fullName evidence="1">Uncharacterized protein</fullName>
    </submittedName>
</protein>
<dbReference type="EMBL" id="FJUX01000113">
    <property type="protein sequence ID" value="CZT09269.1"/>
    <property type="molecule type" value="Genomic_DNA"/>
</dbReference>
<gene>
    <name evidence="1" type="ORF">RAG0_14076</name>
</gene>